<proteinExistence type="predicted"/>
<dbReference type="SUPFAM" id="SSF48208">
    <property type="entry name" value="Six-hairpin glycosidases"/>
    <property type="match status" value="1"/>
</dbReference>
<name>A0A511N4W1_DEIC1</name>
<dbReference type="EMBL" id="BJXB01000016">
    <property type="protein sequence ID" value="GEM47882.1"/>
    <property type="molecule type" value="Genomic_DNA"/>
</dbReference>
<dbReference type="InterPro" id="IPR008928">
    <property type="entry name" value="6-hairpin_glycosidase_sf"/>
</dbReference>
<evidence type="ECO:0000313" key="3">
    <source>
        <dbReference type="Proteomes" id="UP000321306"/>
    </source>
</evidence>
<feature type="signal peptide" evidence="1">
    <location>
        <begin position="1"/>
        <end position="22"/>
    </location>
</feature>
<dbReference type="Gene3D" id="1.50.10.20">
    <property type="match status" value="1"/>
</dbReference>
<accession>A0A511N4W1</accession>
<feature type="chain" id="PRO_5021998213" evidence="1">
    <location>
        <begin position="23"/>
        <end position="437"/>
    </location>
</feature>
<dbReference type="RefSeq" id="WP_146886508.1">
    <property type="nucleotide sequence ID" value="NZ_BJXB01000016.1"/>
</dbReference>
<organism evidence="2 3">
    <name type="scientific">Deinococcus cellulosilyticus (strain DSM 18568 / NBRC 106333 / KACC 11606 / 5516J-15)</name>
    <dbReference type="NCBI Taxonomy" id="1223518"/>
    <lineage>
        <taxon>Bacteria</taxon>
        <taxon>Thermotogati</taxon>
        <taxon>Deinococcota</taxon>
        <taxon>Deinococci</taxon>
        <taxon>Deinococcales</taxon>
        <taxon>Deinococcaceae</taxon>
        <taxon>Deinococcus</taxon>
    </lineage>
</organism>
<dbReference type="OrthoDB" id="1171174at2"/>
<gene>
    <name evidence="2" type="ORF">DC3_35170</name>
</gene>
<protein>
    <submittedName>
        <fullName evidence="2">Membrane protein</fullName>
    </submittedName>
</protein>
<dbReference type="Proteomes" id="UP000321306">
    <property type="component" value="Unassembled WGS sequence"/>
</dbReference>
<keyword evidence="1" id="KW-0732">Signal</keyword>
<evidence type="ECO:0000313" key="2">
    <source>
        <dbReference type="EMBL" id="GEM47882.1"/>
    </source>
</evidence>
<dbReference type="AlphaFoldDB" id="A0A511N4W1"/>
<reference evidence="2 3" key="1">
    <citation type="submission" date="2019-07" db="EMBL/GenBank/DDBJ databases">
        <title>Whole genome shotgun sequence of Deinococcus cellulosilyticus NBRC 106333.</title>
        <authorList>
            <person name="Hosoyama A."/>
            <person name="Uohara A."/>
            <person name="Ohji S."/>
            <person name="Ichikawa N."/>
        </authorList>
    </citation>
    <scope>NUCLEOTIDE SEQUENCE [LARGE SCALE GENOMIC DNA]</scope>
    <source>
        <strain evidence="2 3">NBRC 106333</strain>
    </source>
</reference>
<dbReference type="GO" id="GO:0005975">
    <property type="term" value="P:carbohydrate metabolic process"/>
    <property type="evidence" value="ECO:0007669"/>
    <property type="project" value="InterPro"/>
</dbReference>
<sequence>MMRKTSLSLATSSLLLSLVLGACNQSPRLSSPEVSQQAMTSASDDAMVWLNSQYRTNGTSSCVDSYQDDKDIAYTYDMALAVHAYLLKNDQGKAKNILDSFKARQLSDFSDTSQWDGGSWYAAYHCNTGSTSWTPFHEEKFTDVGPTAWVALAAIAYRKKYNDAAYDDMIIRAAEYMSRNQWKTQWGGDGGVNFASNRLQTVSSTEHNLDAFAIFKNIQLIPALNTLANQRLTGDFSVGTSLGNADHFLRNQVWNSAELRLNGGRGDTKFPTDMLSWGAPAFGPYNDNLYYSVVRHIVENTNPSHQNAFNVNGYGTQYAVDFIARTSDKDSWFEGTGQMIVALKMASKFYRSKGWSSAAIDSKMNTYLNAMKNVQAYTKANGYNGMGSYNGGLPYSWNGTNNTYFTMLKNPSVAATTWLIFAEAGYNSFYPDFVNFY</sequence>
<keyword evidence="3" id="KW-1185">Reference proteome</keyword>
<dbReference type="PROSITE" id="PS51257">
    <property type="entry name" value="PROKAR_LIPOPROTEIN"/>
    <property type="match status" value="1"/>
</dbReference>
<evidence type="ECO:0000256" key="1">
    <source>
        <dbReference type="SAM" id="SignalP"/>
    </source>
</evidence>
<comment type="caution">
    <text evidence="2">The sequence shown here is derived from an EMBL/GenBank/DDBJ whole genome shotgun (WGS) entry which is preliminary data.</text>
</comment>